<comment type="caution">
    <text evidence="2">The sequence shown here is derived from an EMBL/GenBank/DDBJ whole genome shotgun (WGS) entry which is preliminary data.</text>
</comment>
<feature type="region of interest" description="Disordered" evidence="1">
    <location>
        <begin position="91"/>
        <end position="152"/>
    </location>
</feature>
<name>A0A1V6NSS8_PENPO</name>
<feature type="compositionally biased region" description="Polar residues" evidence="1">
    <location>
        <begin position="133"/>
        <end position="146"/>
    </location>
</feature>
<protein>
    <submittedName>
        <fullName evidence="2">Uncharacterized protein</fullName>
    </submittedName>
</protein>
<proteinExistence type="predicted"/>
<dbReference type="AlphaFoldDB" id="A0A1V6NSS8"/>
<accession>A0A1V6NSS8</accession>
<keyword evidence="3" id="KW-1185">Reference proteome</keyword>
<sequence>MLRGRPDYALWYGAQANLETNLVIVEAKTRDELGLVHAGRIERGKDNTTVYGISTDSVTSTGSTKGASDPIDPITYLTIENSQTKKQQIHCQETSTGPEESSHVAEKTPQQAAEKDRHRACRQTEQERPGSSHHATQILGTPTTMRSAVPDPSAGLEGEIQFATSDLAKTGYGASPHRFDSREEQLAFYGGYDVDDPESLTAWQTGLIQEISPKGDHGISTDRLPSGSS</sequence>
<evidence type="ECO:0000256" key="1">
    <source>
        <dbReference type="SAM" id="MobiDB-lite"/>
    </source>
</evidence>
<evidence type="ECO:0000313" key="3">
    <source>
        <dbReference type="Proteomes" id="UP000191408"/>
    </source>
</evidence>
<organism evidence="2 3">
    <name type="scientific">Penicillium polonicum</name>
    <dbReference type="NCBI Taxonomy" id="60169"/>
    <lineage>
        <taxon>Eukaryota</taxon>
        <taxon>Fungi</taxon>
        <taxon>Dikarya</taxon>
        <taxon>Ascomycota</taxon>
        <taxon>Pezizomycotina</taxon>
        <taxon>Eurotiomycetes</taxon>
        <taxon>Eurotiomycetidae</taxon>
        <taxon>Eurotiales</taxon>
        <taxon>Aspergillaceae</taxon>
        <taxon>Penicillium</taxon>
    </lineage>
</organism>
<gene>
    <name evidence="2" type="ORF">PENPOL_c003G07352</name>
</gene>
<dbReference type="Proteomes" id="UP000191408">
    <property type="component" value="Unassembled WGS sequence"/>
</dbReference>
<evidence type="ECO:0000313" key="2">
    <source>
        <dbReference type="EMBL" id="OQD67416.1"/>
    </source>
</evidence>
<reference evidence="3" key="1">
    <citation type="journal article" date="2017" name="Nat. Microbiol.">
        <title>Global analysis of biosynthetic gene clusters reveals vast potential of secondary metabolite production in Penicillium species.</title>
        <authorList>
            <person name="Nielsen J.C."/>
            <person name="Grijseels S."/>
            <person name="Prigent S."/>
            <person name="Ji B."/>
            <person name="Dainat J."/>
            <person name="Nielsen K.F."/>
            <person name="Frisvad J.C."/>
            <person name="Workman M."/>
            <person name="Nielsen J."/>
        </authorList>
    </citation>
    <scope>NUCLEOTIDE SEQUENCE [LARGE SCALE GENOMIC DNA]</scope>
    <source>
        <strain evidence="3">IBT 4502</strain>
    </source>
</reference>
<feature type="compositionally biased region" description="Basic and acidic residues" evidence="1">
    <location>
        <begin position="113"/>
        <end position="130"/>
    </location>
</feature>
<dbReference type="EMBL" id="MDYM01000003">
    <property type="protein sequence ID" value="OQD67416.1"/>
    <property type="molecule type" value="Genomic_DNA"/>
</dbReference>
<dbReference type="OrthoDB" id="4349137at2759"/>